<reference evidence="2 3" key="1">
    <citation type="submission" date="2018-11" db="EMBL/GenBank/DDBJ databases">
        <title>Chitinophaga lutea sp.nov., isolate from arsenic contaminated soil.</title>
        <authorList>
            <person name="Zong Y."/>
        </authorList>
    </citation>
    <scope>NUCLEOTIDE SEQUENCE [LARGE SCALE GENOMIC DNA]</scope>
    <source>
        <strain evidence="2 3">ZY74</strain>
    </source>
</reference>
<proteinExistence type="predicted"/>
<dbReference type="Proteomes" id="UP000278351">
    <property type="component" value="Unassembled WGS sequence"/>
</dbReference>
<dbReference type="PANTHER" id="PTHR33446:SF2">
    <property type="entry name" value="PROTEIN TONB"/>
    <property type="match status" value="1"/>
</dbReference>
<dbReference type="InterPro" id="IPR037682">
    <property type="entry name" value="TonB_C"/>
</dbReference>
<organism evidence="2 3">
    <name type="scientific">Chitinophaga lutea</name>
    <dbReference type="NCBI Taxonomy" id="2488634"/>
    <lineage>
        <taxon>Bacteria</taxon>
        <taxon>Pseudomonadati</taxon>
        <taxon>Bacteroidota</taxon>
        <taxon>Chitinophagia</taxon>
        <taxon>Chitinophagales</taxon>
        <taxon>Chitinophagaceae</taxon>
        <taxon>Chitinophaga</taxon>
    </lineage>
</organism>
<sequence>MAGINIPAMKSFRIILLFMCFIAPATAQRRVYTAVETMPGFPGGEEALANYLTSNLRLSQDSLKDAELHSVFLSFIVEKNGSITGVKPVNPRNTYIERVAIHLVEKMPAWEPARHKGKKVAVHMTIPIRICFQE</sequence>
<dbReference type="AlphaFoldDB" id="A0A3N4QA75"/>
<dbReference type="SUPFAM" id="SSF74653">
    <property type="entry name" value="TolA/TonB C-terminal domain"/>
    <property type="match status" value="1"/>
</dbReference>
<evidence type="ECO:0000313" key="3">
    <source>
        <dbReference type="Proteomes" id="UP000278351"/>
    </source>
</evidence>
<evidence type="ECO:0000259" key="1">
    <source>
        <dbReference type="Pfam" id="PF03544"/>
    </source>
</evidence>
<accession>A0A3N4QA75</accession>
<comment type="caution">
    <text evidence="2">The sequence shown here is derived from an EMBL/GenBank/DDBJ whole genome shotgun (WGS) entry which is preliminary data.</text>
</comment>
<dbReference type="Pfam" id="PF03544">
    <property type="entry name" value="TonB_C"/>
    <property type="match status" value="1"/>
</dbReference>
<gene>
    <name evidence="2" type="ORF">EGT74_16425</name>
</gene>
<dbReference type="GO" id="GO:0055085">
    <property type="term" value="P:transmembrane transport"/>
    <property type="evidence" value="ECO:0007669"/>
    <property type="project" value="InterPro"/>
</dbReference>
<dbReference type="InterPro" id="IPR051045">
    <property type="entry name" value="TonB-dependent_transducer"/>
</dbReference>
<evidence type="ECO:0000313" key="2">
    <source>
        <dbReference type="EMBL" id="RPE08624.1"/>
    </source>
</evidence>
<dbReference type="EMBL" id="RPDH01000002">
    <property type="protein sequence ID" value="RPE08624.1"/>
    <property type="molecule type" value="Genomic_DNA"/>
</dbReference>
<dbReference type="GO" id="GO:0031992">
    <property type="term" value="F:energy transducer activity"/>
    <property type="evidence" value="ECO:0007669"/>
    <property type="project" value="TreeGrafter"/>
</dbReference>
<protein>
    <recommendedName>
        <fullName evidence="1">TonB C-terminal domain-containing protein</fullName>
    </recommendedName>
</protein>
<dbReference type="PANTHER" id="PTHR33446">
    <property type="entry name" value="PROTEIN TONB-RELATED"/>
    <property type="match status" value="1"/>
</dbReference>
<dbReference type="GO" id="GO:0098797">
    <property type="term" value="C:plasma membrane protein complex"/>
    <property type="evidence" value="ECO:0007669"/>
    <property type="project" value="TreeGrafter"/>
</dbReference>
<feature type="domain" description="TonB C-terminal" evidence="1">
    <location>
        <begin position="70"/>
        <end position="129"/>
    </location>
</feature>
<keyword evidence="3" id="KW-1185">Reference proteome</keyword>
<name>A0A3N4QA75_9BACT</name>
<dbReference type="Gene3D" id="3.30.1150.10">
    <property type="match status" value="1"/>
</dbReference>